<proteinExistence type="predicted"/>
<comment type="caution">
    <text evidence="2">The sequence shown here is derived from an EMBL/GenBank/DDBJ whole genome shotgun (WGS) entry which is preliminary data.</text>
</comment>
<reference evidence="2" key="1">
    <citation type="submission" date="2019-06" db="EMBL/GenBank/DDBJ databases">
        <authorList>
            <person name="Zheng W."/>
        </authorList>
    </citation>
    <scope>NUCLEOTIDE SEQUENCE</scope>
    <source>
        <strain evidence="2">QDHG01</strain>
    </source>
</reference>
<dbReference type="Proteomes" id="UP000785679">
    <property type="component" value="Unassembled WGS sequence"/>
</dbReference>
<dbReference type="EMBL" id="RRYP01007520">
    <property type="protein sequence ID" value="TNV80429.1"/>
    <property type="molecule type" value="Genomic_DNA"/>
</dbReference>
<evidence type="ECO:0000313" key="2">
    <source>
        <dbReference type="EMBL" id="TNV80429.1"/>
    </source>
</evidence>
<sequence>MEVIYQDDNELSKSSGKDSQKDVENSLNEQSEAVNYNSEEFDENVEPLESIMKFIGDLKKRRQSCFNKSPFQKALLISSPERKASQIFERARSGQLKCVQQFGSLPLLYANESDILQEEAKIQPSSKIDDFLRSDELDQFHSAIQGLQHQNALQHHAIFQQAIWQQRNGALEDFPVYQFKRVPETAQHHNPINLPPLEARLSESKLTPTNQEASLQFYTARDIEVELAQVIKSNICQIQSSNQSKGPNTKEDSNQFEINRSEENFINDILLNEEFRAALVRSKRFNFKGIESDGALISIKESVYIEDIPLEGQVNICTF</sequence>
<keyword evidence="3" id="KW-1185">Reference proteome</keyword>
<evidence type="ECO:0000313" key="3">
    <source>
        <dbReference type="Proteomes" id="UP000785679"/>
    </source>
</evidence>
<feature type="compositionally biased region" description="Polar residues" evidence="1">
    <location>
        <begin position="25"/>
        <end position="38"/>
    </location>
</feature>
<protein>
    <submittedName>
        <fullName evidence="2">Uncharacterized protein</fullName>
    </submittedName>
</protein>
<gene>
    <name evidence="2" type="ORF">FGO68_gene16614</name>
</gene>
<name>A0A8J8NTI7_HALGN</name>
<feature type="region of interest" description="Disordered" evidence="1">
    <location>
        <begin position="1"/>
        <end position="40"/>
    </location>
</feature>
<feature type="compositionally biased region" description="Basic and acidic residues" evidence="1">
    <location>
        <begin position="15"/>
        <end position="24"/>
    </location>
</feature>
<organism evidence="2 3">
    <name type="scientific">Halteria grandinella</name>
    <dbReference type="NCBI Taxonomy" id="5974"/>
    <lineage>
        <taxon>Eukaryota</taxon>
        <taxon>Sar</taxon>
        <taxon>Alveolata</taxon>
        <taxon>Ciliophora</taxon>
        <taxon>Intramacronucleata</taxon>
        <taxon>Spirotrichea</taxon>
        <taxon>Stichotrichia</taxon>
        <taxon>Sporadotrichida</taxon>
        <taxon>Halteriidae</taxon>
        <taxon>Halteria</taxon>
    </lineage>
</organism>
<accession>A0A8J8NTI7</accession>
<evidence type="ECO:0000256" key="1">
    <source>
        <dbReference type="SAM" id="MobiDB-lite"/>
    </source>
</evidence>
<dbReference type="AlphaFoldDB" id="A0A8J8NTI7"/>